<dbReference type="Gene3D" id="3.90.80.10">
    <property type="entry name" value="Inorganic pyrophosphatase"/>
    <property type="match status" value="1"/>
</dbReference>
<dbReference type="EC" id="3.6.1.1" evidence="3"/>
<dbReference type="GO" id="GO:0004427">
    <property type="term" value="F:inorganic diphosphate phosphatase activity"/>
    <property type="evidence" value="ECO:0007669"/>
    <property type="project" value="UniProtKB-EC"/>
</dbReference>
<dbReference type="PROSITE" id="PS00387">
    <property type="entry name" value="PPASE"/>
    <property type="match status" value="1"/>
</dbReference>
<gene>
    <name evidence="8" type="ORF">CANVERA_P1799</name>
</gene>
<evidence type="ECO:0000256" key="5">
    <source>
        <dbReference type="ARBA" id="ARBA00022801"/>
    </source>
</evidence>
<evidence type="ECO:0000313" key="9">
    <source>
        <dbReference type="Proteomes" id="UP001152885"/>
    </source>
</evidence>
<dbReference type="SUPFAM" id="SSF50324">
    <property type="entry name" value="Inorganic pyrophosphatase"/>
    <property type="match status" value="1"/>
</dbReference>
<dbReference type="InterPro" id="IPR008162">
    <property type="entry name" value="Pyrophosphatase"/>
</dbReference>
<name>A0A9W4XKP5_9ASCO</name>
<comment type="similarity">
    <text evidence="2">Belongs to the PPase family.</text>
</comment>
<evidence type="ECO:0000256" key="7">
    <source>
        <dbReference type="ARBA" id="ARBA00032535"/>
    </source>
</evidence>
<dbReference type="Proteomes" id="UP001152885">
    <property type="component" value="Unassembled WGS sequence"/>
</dbReference>
<organism evidence="8 9">
    <name type="scientific">Candida verbasci</name>
    <dbReference type="NCBI Taxonomy" id="1227364"/>
    <lineage>
        <taxon>Eukaryota</taxon>
        <taxon>Fungi</taxon>
        <taxon>Dikarya</taxon>
        <taxon>Ascomycota</taxon>
        <taxon>Saccharomycotina</taxon>
        <taxon>Pichiomycetes</taxon>
        <taxon>Debaryomycetaceae</taxon>
        <taxon>Candida/Lodderomyces clade</taxon>
        <taxon>Candida</taxon>
    </lineage>
</organism>
<dbReference type="InterPro" id="IPR036649">
    <property type="entry name" value="Pyrophosphatase_sf"/>
</dbReference>
<dbReference type="OrthoDB" id="1608002at2759"/>
<evidence type="ECO:0000256" key="4">
    <source>
        <dbReference type="ARBA" id="ARBA00022723"/>
    </source>
</evidence>
<keyword evidence="5" id="KW-0378">Hydrolase</keyword>
<reference evidence="8" key="1">
    <citation type="submission" date="2022-12" db="EMBL/GenBank/DDBJ databases">
        <authorList>
            <person name="Brejova B."/>
        </authorList>
    </citation>
    <scope>NUCLEOTIDE SEQUENCE</scope>
</reference>
<evidence type="ECO:0000256" key="1">
    <source>
        <dbReference type="ARBA" id="ARBA00001946"/>
    </source>
</evidence>
<evidence type="ECO:0000313" key="8">
    <source>
        <dbReference type="EMBL" id="CAI5757282.1"/>
    </source>
</evidence>
<dbReference type="CDD" id="cd00412">
    <property type="entry name" value="pyrophosphatase"/>
    <property type="match status" value="1"/>
</dbReference>
<dbReference type="EMBL" id="CANTUO010000001">
    <property type="protein sequence ID" value="CAI5757282.1"/>
    <property type="molecule type" value="Genomic_DNA"/>
</dbReference>
<evidence type="ECO:0000256" key="2">
    <source>
        <dbReference type="ARBA" id="ARBA00006220"/>
    </source>
</evidence>
<dbReference type="GO" id="GO:0005737">
    <property type="term" value="C:cytoplasm"/>
    <property type="evidence" value="ECO:0007669"/>
    <property type="project" value="InterPro"/>
</dbReference>
<accession>A0A9W4XKP5</accession>
<evidence type="ECO:0000256" key="6">
    <source>
        <dbReference type="ARBA" id="ARBA00022842"/>
    </source>
</evidence>
<dbReference type="Pfam" id="PF00719">
    <property type="entry name" value="Pyrophosphatase"/>
    <property type="match status" value="1"/>
</dbReference>
<protein>
    <recommendedName>
        <fullName evidence="3">inorganic diphosphatase</fullName>
        <ecNumber evidence="3">3.6.1.1</ecNumber>
    </recommendedName>
    <alternativeName>
        <fullName evidence="7">Pyrophosphate phospho-hydrolase</fullName>
    </alternativeName>
</protein>
<dbReference type="FunFam" id="3.90.80.10:FF:000007">
    <property type="entry name" value="Inorganic pyrophosphatase, mitochondrial"/>
    <property type="match status" value="1"/>
</dbReference>
<dbReference type="PANTHER" id="PTHR10286">
    <property type="entry name" value="INORGANIC PYROPHOSPHATASE"/>
    <property type="match status" value="1"/>
</dbReference>
<keyword evidence="6" id="KW-0460">Magnesium</keyword>
<comment type="cofactor">
    <cofactor evidence="1">
        <name>Mg(2+)</name>
        <dbReference type="ChEBI" id="CHEBI:18420"/>
    </cofactor>
</comment>
<dbReference type="AlphaFoldDB" id="A0A9W4XKP5"/>
<dbReference type="GO" id="GO:0000287">
    <property type="term" value="F:magnesium ion binding"/>
    <property type="evidence" value="ECO:0007669"/>
    <property type="project" value="InterPro"/>
</dbReference>
<sequence length="319" mass="36797">MTSKSSPALARLSLTSQHLSSKRLSSTRSTMSSHLLPNFDYITQGTKYTTSYENYLSNSGSIVSYFHDVPLDLDVDKHEATFICEIPRWTNGKFEINTELEGNPITQDVKDDQVRFVRNLFPYHGYIHNYGCFPQTWEDPTVKHLEWYGDNDPLDVCEVGDTVLKIGEIKRVKILGSLAMIDDGEMDWKVIVVDINDPLAKEVDDIHHLVTKRPGLLETTRQWFRDYKLPDGNPQTEFAYNGRYRNATETIEVIKECNKSWKDLIMGKKTGDDLPNIKNTAIRESPGYVERFDIKRKKYTNREAPIPEEIDKSFFISKD</sequence>
<keyword evidence="9" id="KW-1185">Reference proteome</keyword>
<keyword evidence="4" id="KW-0479">Metal-binding</keyword>
<evidence type="ECO:0000256" key="3">
    <source>
        <dbReference type="ARBA" id="ARBA00012146"/>
    </source>
</evidence>
<proteinExistence type="inferred from homology"/>
<comment type="caution">
    <text evidence="8">The sequence shown here is derived from an EMBL/GenBank/DDBJ whole genome shotgun (WGS) entry which is preliminary data.</text>
</comment>
<dbReference type="GO" id="GO:0006796">
    <property type="term" value="P:phosphate-containing compound metabolic process"/>
    <property type="evidence" value="ECO:0007669"/>
    <property type="project" value="InterPro"/>
</dbReference>